<dbReference type="Gene3D" id="3.90.1570.10">
    <property type="entry name" value="tt1808, chain A"/>
    <property type="match status" value="1"/>
</dbReference>
<dbReference type="GO" id="GO:0004519">
    <property type="term" value="F:endonuclease activity"/>
    <property type="evidence" value="ECO:0007669"/>
    <property type="project" value="UniProtKB-KW"/>
</dbReference>
<proteinExistence type="predicted"/>
<dbReference type="EMBL" id="NXIB02000087">
    <property type="protein sequence ID" value="PHX54641.1"/>
    <property type="molecule type" value="Genomic_DNA"/>
</dbReference>
<gene>
    <name evidence="2" type="ORF">CP500_015070</name>
</gene>
<protein>
    <submittedName>
        <fullName evidence="2">Uma2 family endonuclease</fullName>
    </submittedName>
</protein>
<dbReference type="InterPro" id="IPR012296">
    <property type="entry name" value="Nuclease_put_TT1808"/>
</dbReference>
<name>A0A2G4EYN9_9CYAN</name>
<evidence type="ECO:0000313" key="2">
    <source>
        <dbReference type="EMBL" id="PHX54641.1"/>
    </source>
</evidence>
<reference evidence="2" key="1">
    <citation type="submission" date="2017-10" db="EMBL/GenBank/DDBJ databases">
        <title>Draft genome sequence of the planktic cyanobacteria Tychonema bourrellyi isolated from alpine lentic freshwater.</title>
        <authorList>
            <person name="Tett A."/>
            <person name="Armanini F."/>
            <person name="Asnicar F."/>
            <person name="Boscaini A."/>
            <person name="Pasolli E."/>
            <person name="Zolfo M."/>
            <person name="Donati C."/>
            <person name="Salmaso N."/>
            <person name="Segata N."/>
        </authorList>
    </citation>
    <scope>NUCLEOTIDE SEQUENCE</scope>
    <source>
        <strain evidence="2">FEM_GT703</strain>
    </source>
</reference>
<dbReference type="AlphaFoldDB" id="A0A2G4EYN9"/>
<dbReference type="PANTHER" id="PTHR35400:SF1">
    <property type="entry name" value="SLR1083 PROTEIN"/>
    <property type="match status" value="1"/>
</dbReference>
<accession>A0A2G4EYN9</accession>
<organism evidence="2 3">
    <name type="scientific">Tychonema bourrellyi FEM_GT703</name>
    <dbReference type="NCBI Taxonomy" id="2040638"/>
    <lineage>
        <taxon>Bacteria</taxon>
        <taxon>Bacillati</taxon>
        <taxon>Cyanobacteriota</taxon>
        <taxon>Cyanophyceae</taxon>
        <taxon>Oscillatoriophycideae</taxon>
        <taxon>Oscillatoriales</taxon>
        <taxon>Microcoleaceae</taxon>
        <taxon>Tychonema</taxon>
    </lineage>
</organism>
<keyword evidence="2" id="KW-0378">Hydrolase</keyword>
<evidence type="ECO:0000259" key="1">
    <source>
        <dbReference type="Pfam" id="PF05685"/>
    </source>
</evidence>
<dbReference type="CDD" id="cd06260">
    <property type="entry name" value="DUF820-like"/>
    <property type="match status" value="1"/>
</dbReference>
<dbReference type="Proteomes" id="UP000226442">
    <property type="component" value="Unassembled WGS sequence"/>
</dbReference>
<keyword evidence="2" id="KW-0540">Nuclease</keyword>
<comment type="caution">
    <text evidence="2">The sequence shown here is derived from an EMBL/GenBank/DDBJ whole genome shotgun (WGS) entry which is preliminary data.</text>
</comment>
<feature type="domain" description="Putative restriction endonuclease" evidence="1">
    <location>
        <begin position="18"/>
        <end position="193"/>
    </location>
</feature>
<keyword evidence="2" id="KW-0255">Endonuclease</keyword>
<dbReference type="SUPFAM" id="SSF52980">
    <property type="entry name" value="Restriction endonuclease-like"/>
    <property type="match status" value="1"/>
</dbReference>
<dbReference type="InterPro" id="IPR011335">
    <property type="entry name" value="Restrct_endonuc-II-like"/>
</dbReference>
<evidence type="ECO:0000313" key="3">
    <source>
        <dbReference type="Proteomes" id="UP000226442"/>
    </source>
</evidence>
<dbReference type="Pfam" id="PF05685">
    <property type="entry name" value="Uma2"/>
    <property type="match status" value="1"/>
</dbReference>
<dbReference type="PANTHER" id="PTHR35400">
    <property type="entry name" value="SLR1083 PROTEIN"/>
    <property type="match status" value="1"/>
</dbReference>
<dbReference type="InterPro" id="IPR008538">
    <property type="entry name" value="Uma2"/>
</dbReference>
<keyword evidence="3" id="KW-1185">Reference proteome</keyword>
<sequence>MSQIQTKILTDTWVTVTWDEYIEIIKQPEYEQAKCYYYNGQLRIEMAAVGPNHADDNGIIIILTNLFGIAKGIKMRLLVNCSYRKTGVREAQPDASYYIGERVQSTPRGSSIVNLDSAVAPDLAIEIADSSLLDDLGTKRMLYEELGVSEYWVVDVQKAQIIAFKIIANRGSERLTESEVLPGLKFALLEEGLRRSRETDHTEVGNWFLDEVRQEKYE</sequence>
<dbReference type="RefSeq" id="WP_096832084.1">
    <property type="nucleotide sequence ID" value="NZ_NXIB02000087.1"/>
</dbReference>
<dbReference type="OrthoDB" id="459822at2"/>